<evidence type="ECO:0000256" key="6">
    <source>
        <dbReference type="ARBA" id="ARBA00043993"/>
    </source>
</evidence>
<feature type="domain" description="Integral membrane bound transporter" evidence="9">
    <location>
        <begin position="375"/>
        <end position="496"/>
    </location>
</feature>
<evidence type="ECO:0000256" key="3">
    <source>
        <dbReference type="ARBA" id="ARBA00022692"/>
    </source>
</evidence>
<feature type="transmembrane region" description="Helical" evidence="7">
    <location>
        <begin position="96"/>
        <end position="125"/>
    </location>
</feature>
<feature type="transmembrane region" description="Helical" evidence="7">
    <location>
        <begin position="453"/>
        <end position="471"/>
    </location>
</feature>
<feature type="transmembrane region" description="Helical" evidence="7">
    <location>
        <begin position="132"/>
        <end position="153"/>
    </location>
</feature>
<evidence type="ECO:0000259" key="9">
    <source>
        <dbReference type="Pfam" id="PF13515"/>
    </source>
</evidence>
<keyword evidence="5 7" id="KW-0472">Membrane</keyword>
<keyword evidence="3 7" id="KW-0812">Transmembrane</keyword>
<comment type="subcellular location">
    <subcellularLocation>
        <location evidence="1">Cell membrane</location>
        <topology evidence="1">Multi-pass membrane protein</topology>
    </subcellularLocation>
</comment>
<evidence type="ECO:0000256" key="4">
    <source>
        <dbReference type="ARBA" id="ARBA00022989"/>
    </source>
</evidence>
<sequence length="665" mass="70809">MTTERPTEHIPHGRTRTHPLAPPAWLLASLRPNRAPVPWAAAVRAGIALSVPLAVGFALDEPEYGALVSMGALSGVIGDTADAYRMRILNIAFPQLLGAIGVALGTLVYGHGWVAVAVLTLIALLSGMISSIGTVASASGLVFLLNAVVGAGLPLPEPWWTAPLLLAAGGLFVLLLTLLGWPLRGRQPERAAVATAYRAVADALEAAGGPAPAYDERRQQVTQALNQAYDLVLGRRARVHGRSASLVRILAQLNVLIPLVEAAPAAHLHGRPLPPEVPAAVRELAAAVEEGRTGAPALDLPAPRSRSERAVDAALRHAATVVPLAEPDPHHADDRLGRPAALRVRAGRAVRDMMLSEASWRYGLRLALCIGLAQSLVSLIEVERSYWVALTVTFVLKPDFGSVFSRAVLRALGTAAGLVLAAAVLAEVPRGWWDVPVMMLLAALIPAFSAKGYVFQTAAITPVILLLSDLLNHQGFDLIRPRLLDSLIGCAIALVFGYLLWPESWHTRVGDRLADAVDDAARYVECAFAPVADEAALRAARQSRLQSRRRIYRDLSGVRSEFQRALTEPPPTGSRAAAWWPLVVAVERIVDATTAARVRVNHGAPAPPPSEVARIAGQLRELADGVRSSPTLYRVDIPAEPEEAGVLSPLHQEVAAARAIAQPEH</sequence>
<feature type="transmembrane region" description="Helical" evidence="7">
    <location>
        <begin position="411"/>
        <end position="433"/>
    </location>
</feature>
<comment type="caution">
    <text evidence="10">The sequence shown here is derived from an EMBL/GenBank/DDBJ whole genome shotgun (WGS) entry which is preliminary data.</text>
</comment>
<protein>
    <submittedName>
        <fullName evidence="10">FUSC family protein</fullName>
    </submittedName>
</protein>
<feature type="transmembrane region" description="Helical" evidence="7">
    <location>
        <begin position="159"/>
        <end position="181"/>
    </location>
</feature>
<evidence type="ECO:0000256" key="2">
    <source>
        <dbReference type="ARBA" id="ARBA00022475"/>
    </source>
</evidence>
<evidence type="ECO:0000313" key="10">
    <source>
        <dbReference type="EMBL" id="MFH7597033.1"/>
    </source>
</evidence>
<dbReference type="EMBL" id="JBBDHD010000044">
    <property type="protein sequence ID" value="MFH7597033.1"/>
    <property type="molecule type" value="Genomic_DNA"/>
</dbReference>
<dbReference type="Proteomes" id="UP001610631">
    <property type="component" value="Unassembled WGS sequence"/>
</dbReference>
<feature type="transmembrane region" description="Helical" evidence="7">
    <location>
        <begin position="483"/>
        <end position="501"/>
    </location>
</feature>
<keyword evidence="11" id="KW-1185">Reference proteome</keyword>
<dbReference type="PANTHER" id="PTHR30509">
    <property type="entry name" value="P-HYDROXYBENZOIC ACID EFFLUX PUMP SUBUNIT-RELATED"/>
    <property type="match status" value="1"/>
</dbReference>
<evidence type="ECO:0000256" key="1">
    <source>
        <dbReference type="ARBA" id="ARBA00004651"/>
    </source>
</evidence>
<dbReference type="PANTHER" id="PTHR30509:SF9">
    <property type="entry name" value="MULTIDRUG RESISTANCE PROTEIN MDTO"/>
    <property type="match status" value="1"/>
</dbReference>
<keyword evidence="4 7" id="KW-1133">Transmembrane helix</keyword>
<evidence type="ECO:0000256" key="5">
    <source>
        <dbReference type="ARBA" id="ARBA00023136"/>
    </source>
</evidence>
<dbReference type="InterPro" id="IPR032692">
    <property type="entry name" value="YccS_N"/>
</dbReference>
<keyword evidence="2" id="KW-1003">Cell membrane</keyword>
<reference evidence="10 11" key="1">
    <citation type="submission" date="2024-03" db="EMBL/GenBank/DDBJ databases">
        <title>Whole genome sequencing of Streptomyces racemochromogenes, to identify antimicrobial biosynthetic gene clusters.</title>
        <authorList>
            <person name="Suryawanshi P."/>
            <person name="Krishnaraj P.U."/>
            <person name="Arun Y.P."/>
            <person name="Suryawanshi M.P."/>
            <person name="Rakshit O."/>
        </authorList>
    </citation>
    <scope>NUCLEOTIDE SEQUENCE [LARGE SCALE GENOMIC DNA]</scope>
    <source>
        <strain evidence="10 11">AUDT626</strain>
    </source>
</reference>
<evidence type="ECO:0000256" key="7">
    <source>
        <dbReference type="SAM" id="Phobius"/>
    </source>
</evidence>
<dbReference type="InterPro" id="IPR049453">
    <property type="entry name" value="Memb_transporter_dom"/>
</dbReference>
<comment type="similarity">
    <text evidence="6">Belongs to the YccS/YhfK family.</text>
</comment>
<evidence type="ECO:0000259" key="8">
    <source>
        <dbReference type="Pfam" id="PF12805"/>
    </source>
</evidence>
<gene>
    <name evidence="10" type="ORF">WDV06_18310</name>
</gene>
<name>A0ABW7PF81_9ACTN</name>
<evidence type="ECO:0000313" key="11">
    <source>
        <dbReference type="Proteomes" id="UP001610631"/>
    </source>
</evidence>
<accession>A0ABW7PF81</accession>
<proteinExistence type="inferred from homology"/>
<dbReference type="RefSeq" id="WP_395510830.1">
    <property type="nucleotide sequence ID" value="NZ_JBBDHD010000044.1"/>
</dbReference>
<dbReference type="Pfam" id="PF12805">
    <property type="entry name" value="FUSC-like"/>
    <property type="match status" value="1"/>
</dbReference>
<organism evidence="10 11">
    <name type="scientific">Streptomyces racemochromogenes</name>
    <dbReference type="NCBI Taxonomy" id="67353"/>
    <lineage>
        <taxon>Bacteria</taxon>
        <taxon>Bacillati</taxon>
        <taxon>Actinomycetota</taxon>
        <taxon>Actinomycetes</taxon>
        <taxon>Kitasatosporales</taxon>
        <taxon>Streptomycetaceae</taxon>
        <taxon>Streptomyces</taxon>
    </lineage>
</organism>
<feature type="domain" description="Integral membrane protein YccS N-terminal" evidence="8">
    <location>
        <begin position="106"/>
        <end position="235"/>
    </location>
</feature>
<dbReference type="Pfam" id="PF13515">
    <property type="entry name" value="FUSC_2"/>
    <property type="match status" value="1"/>
</dbReference>